<dbReference type="RefSeq" id="XP_046069784.1">
    <property type="nucleotide sequence ID" value="XM_046218503.1"/>
</dbReference>
<feature type="coiled-coil region" evidence="1">
    <location>
        <begin position="53"/>
        <end position="80"/>
    </location>
</feature>
<evidence type="ECO:0000313" key="3">
    <source>
        <dbReference type="Proteomes" id="UP001201262"/>
    </source>
</evidence>
<organism evidence="2 3">
    <name type="scientific">Talaromyces proteolyticus</name>
    <dbReference type="NCBI Taxonomy" id="1131652"/>
    <lineage>
        <taxon>Eukaryota</taxon>
        <taxon>Fungi</taxon>
        <taxon>Dikarya</taxon>
        <taxon>Ascomycota</taxon>
        <taxon>Pezizomycotina</taxon>
        <taxon>Eurotiomycetes</taxon>
        <taxon>Eurotiomycetidae</taxon>
        <taxon>Eurotiales</taxon>
        <taxon>Trichocomaceae</taxon>
        <taxon>Talaromyces</taxon>
        <taxon>Talaromyces sect. Bacilispori</taxon>
    </lineage>
</organism>
<evidence type="ECO:0000313" key="2">
    <source>
        <dbReference type="EMBL" id="KAH8694114.1"/>
    </source>
</evidence>
<reference evidence="2" key="1">
    <citation type="submission" date="2021-12" db="EMBL/GenBank/DDBJ databases">
        <title>Convergent genome expansion in fungi linked to evolution of root-endophyte symbiosis.</title>
        <authorList>
            <consortium name="DOE Joint Genome Institute"/>
            <person name="Ke Y.-H."/>
            <person name="Bonito G."/>
            <person name="Liao H.-L."/>
            <person name="Looney B."/>
            <person name="Rojas-Flechas A."/>
            <person name="Nash J."/>
            <person name="Hameed K."/>
            <person name="Schadt C."/>
            <person name="Martin F."/>
            <person name="Crous P.W."/>
            <person name="Miettinen O."/>
            <person name="Magnuson J.K."/>
            <person name="Labbe J."/>
            <person name="Jacobson D."/>
            <person name="Doktycz M.J."/>
            <person name="Veneault-Fourrey C."/>
            <person name="Kuo A."/>
            <person name="Mondo S."/>
            <person name="Calhoun S."/>
            <person name="Riley R."/>
            <person name="Ohm R."/>
            <person name="LaButti K."/>
            <person name="Andreopoulos B."/>
            <person name="Pangilinan J."/>
            <person name="Nolan M."/>
            <person name="Tritt A."/>
            <person name="Clum A."/>
            <person name="Lipzen A."/>
            <person name="Daum C."/>
            <person name="Barry K."/>
            <person name="Grigoriev I.V."/>
            <person name="Vilgalys R."/>
        </authorList>
    </citation>
    <scope>NUCLEOTIDE SEQUENCE</scope>
    <source>
        <strain evidence="2">PMI_201</strain>
    </source>
</reference>
<keyword evidence="1" id="KW-0175">Coiled coil</keyword>
<dbReference type="EMBL" id="JAJTJA010000009">
    <property type="protein sequence ID" value="KAH8694114.1"/>
    <property type="molecule type" value="Genomic_DNA"/>
</dbReference>
<dbReference type="GeneID" id="70248790"/>
<accession>A0AAD4KLS2</accession>
<evidence type="ECO:0000256" key="1">
    <source>
        <dbReference type="SAM" id="Coils"/>
    </source>
</evidence>
<keyword evidence="3" id="KW-1185">Reference proteome</keyword>
<name>A0AAD4KLS2_9EURO</name>
<comment type="caution">
    <text evidence="2">The sequence shown here is derived from an EMBL/GenBank/DDBJ whole genome shotgun (WGS) entry which is preliminary data.</text>
</comment>
<gene>
    <name evidence="2" type="ORF">BGW36DRAFT_399270</name>
</gene>
<proteinExistence type="predicted"/>
<dbReference type="Proteomes" id="UP001201262">
    <property type="component" value="Unassembled WGS sequence"/>
</dbReference>
<protein>
    <submittedName>
        <fullName evidence="2">Uncharacterized protein</fullName>
    </submittedName>
</protein>
<dbReference type="AlphaFoldDB" id="A0AAD4KLS2"/>
<sequence length="362" mass="41387">MAPTLPFQPDDLSSGPASKGSLLWAYQLRKEHVHLVRRLEDTTTDLLAYSSKVTEHQQTLSNLETLLKGLQTENYDLKNEVTTVRDKFATSLELVNKRVTAIFTAWQERVREEGVVKKMQGDLDDVAAQVKELAEGMAEVKLNVVNVENKCECLATKQLELARLNQGKVEVLKKAEKSPSKTRAACTQTVPQPKMIVVLRYGKTKVDKNTCKTASQMMTIQDSIIDEAAISTMTDSWVPDSMPVKNPISYIEAIFQRIKQETRNLHEYYTFAAELRFQLPRRKQEGHMVEVFFDGLRNDQTVKAAMEKYLDDLGWVWSNIENFCNHFKQPPTKQKQMKFVYYNTRSKAKAGAKKRKQNDISS</sequence>